<evidence type="ECO:0000256" key="1">
    <source>
        <dbReference type="ARBA" id="ARBA00004141"/>
    </source>
</evidence>
<dbReference type="RefSeq" id="WP_013768565.1">
    <property type="nucleotide sequence ID" value="NC_015510.1"/>
</dbReference>
<dbReference type="Pfam" id="PF16916">
    <property type="entry name" value="ZT_dimer"/>
    <property type="match status" value="1"/>
</dbReference>
<dbReference type="eggNOG" id="COG0053">
    <property type="taxonomic scope" value="Bacteria"/>
</dbReference>
<comment type="subcellular location">
    <subcellularLocation>
        <location evidence="1">Membrane</location>
        <topology evidence="1">Multi-pass membrane protein</topology>
    </subcellularLocation>
</comment>
<evidence type="ECO:0000256" key="3">
    <source>
        <dbReference type="ARBA" id="ARBA00022448"/>
    </source>
</evidence>
<evidence type="ECO:0000313" key="11">
    <source>
        <dbReference type="Proteomes" id="UP000008461"/>
    </source>
</evidence>
<evidence type="ECO:0000256" key="6">
    <source>
        <dbReference type="ARBA" id="ARBA00023136"/>
    </source>
</evidence>
<evidence type="ECO:0000259" key="9">
    <source>
        <dbReference type="Pfam" id="PF16916"/>
    </source>
</evidence>
<dbReference type="PANTHER" id="PTHR43840">
    <property type="entry name" value="MITOCHONDRIAL METAL TRANSPORTER 1-RELATED"/>
    <property type="match status" value="1"/>
</dbReference>
<dbReference type="AlphaFoldDB" id="F4L4Y2"/>
<sequence>MSTTAARSNYQLQLWALLMGIALMAIKFVAWWFTNSNAILSDALESIINVVAGAFALFSLVIAAQPRDHNHPYGHGKIEFVSAGFEGALIFLAGILIIGKAIYNLRFPQPLGSLDLGVILTVFTGGLNYFMGIYLEKRGRKVESAIMVASGKHLQSDAWSSIGLIVGLGLVWITGWVVLDSVMAIVFALLIIYTGYGLVRSAMAGIMDETDTALVAEIVEKLQAQRSPHWIDIHNLRVIKYGANLHIDCHMTVPWYFTTREAHQEVEHLSHVANDNRENPVELFIHVDPCLPDSCPLCMKFDCSYRKHAFEKRVEWKLENVVVNQKHEVG</sequence>
<dbReference type="InterPro" id="IPR058533">
    <property type="entry name" value="Cation_efflux_TM"/>
</dbReference>
<dbReference type="InterPro" id="IPR027470">
    <property type="entry name" value="Cation_efflux_CTD"/>
</dbReference>
<evidence type="ECO:0000313" key="10">
    <source>
        <dbReference type="EMBL" id="AEE54044.1"/>
    </source>
</evidence>
<gene>
    <name evidence="10" type="ordered locus">Halhy_6224</name>
</gene>
<evidence type="ECO:0000256" key="4">
    <source>
        <dbReference type="ARBA" id="ARBA00022692"/>
    </source>
</evidence>
<dbReference type="OrthoDB" id="9806522at2"/>
<dbReference type="GO" id="GO:0015093">
    <property type="term" value="F:ferrous iron transmembrane transporter activity"/>
    <property type="evidence" value="ECO:0007669"/>
    <property type="project" value="TreeGrafter"/>
</dbReference>
<evidence type="ECO:0000259" key="8">
    <source>
        <dbReference type="Pfam" id="PF01545"/>
    </source>
</evidence>
<keyword evidence="6 7" id="KW-0472">Membrane</keyword>
<evidence type="ECO:0000256" key="2">
    <source>
        <dbReference type="ARBA" id="ARBA00008114"/>
    </source>
</evidence>
<dbReference type="InterPro" id="IPR036837">
    <property type="entry name" value="Cation_efflux_CTD_sf"/>
</dbReference>
<evidence type="ECO:0000256" key="7">
    <source>
        <dbReference type="SAM" id="Phobius"/>
    </source>
</evidence>
<dbReference type="NCBIfam" id="TIGR01297">
    <property type="entry name" value="CDF"/>
    <property type="match status" value="1"/>
</dbReference>
<dbReference type="PANTHER" id="PTHR43840:SF15">
    <property type="entry name" value="MITOCHONDRIAL METAL TRANSPORTER 1-RELATED"/>
    <property type="match status" value="1"/>
</dbReference>
<feature type="transmembrane region" description="Helical" evidence="7">
    <location>
        <begin position="46"/>
        <end position="64"/>
    </location>
</feature>
<keyword evidence="4 7" id="KW-0812">Transmembrane</keyword>
<keyword evidence="11" id="KW-1185">Reference proteome</keyword>
<dbReference type="SUPFAM" id="SSF160240">
    <property type="entry name" value="Cation efflux protein cytoplasmic domain-like"/>
    <property type="match status" value="1"/>
</dbReference>
<dbReference type="Gene3D" id="1.20.1510.10">
    <property type="entry name" value="Cation efflux protein transmembrane domain"/>
    <property type="match status" value="1"/>
</dbReference>
<dbReference type="STRING" id="760192.Halhy_6224"/>
<reference key="2">
    <citation type="submission" date="2011-04" db="EMBL/GenBank/DDBJ databases">
        <title>Complete sequence of chromosome of Haliscomenobacter hydrossis DSM 1100.</title>
        <authorList>
            <consortium name="US DOE Joint Genome Institute (JGI-PGF)"/>
            <person name="Lucas S."/>
            <person name="Han J."/>
            <person name="Lapidus A."/>
            <person name="Bruce D."/>
            <person name="Goodwin L."/>
            <person name="Pitluck S."/>
            <person name="Peters L."/>
            <person name="Kyrpides N."/>
            <person name="Mavromatis K."/>
            <person name="Ivanova N."/>
            <person name="Ovchinnikova G."/>
            <person name="Pagani I."/>
            <person name="Daligault H."/>
            <person name="Detter J.C."/>
            <person name="Han C."/>
            <person name="Land M."/>
            <person name="Hauser L."/>
            <person name="Markowitz V."/>
            <person name="Cheng J.-F."/>
            <person name="Hugenholtz P."/>
            <person name="Woyke T."/>
            <person name="Wu D."/>
            <person name="Verbarg S."/>
            <person name="Frueling A."/>
            <person name="Brambilla E."/>
            <person name="Klenk H.-P."/>
            <person name="Eisen J.A."/>
        </authorList>
    </citation>
    <scope>NUCLEOTIDE SEQUENCE</scope>
    <source>
        <strain>DSM 1100</strain>
    </source>
</reference>
<keyword evidence="3" id="KW-0813">Transport</keyword>
<dbReference type="InterPro" id="IPR050291">
    <property type="entry name" value="CDF_Transporter"/>
</dbReference>
<dbReference type="Gene3D" id="3.30.70.1350">
    <property type="entry name" value="Cation efflux protein, cytoplasmic domain"/>
    <property type="match status" value="1"/>
</dbReference>
<accession>F4L4Y2</accession>
<feature type="transmembrane region" description="Helical" evidence="7">
    <location>
        <begin position="181"/>
        <end position="199"/>
    </location>
</feature>
<keyword evidence="5 7" id="KW-1133">Transmembrane helix</keyword>
<feature type="transmembrane region" description="Helical" evidence="7">
    <location>
        <begin position="116"/>
        <end position="135"/>
    </location>
</feature>
<feature type="transmembrane region" description="Helical" evidence="7">
    <location>
        <begin position="85"/>
        <end position="104"/>
    </location>
</feature>
<comment type="similarity">
    <text evidence="2">Belongs to the cation diffusion facilitator (CDF) transporter (TC 2.A.4) family.</text>
</comment>
<feature type="transmembrane region" description="Helical" evidence="7">
    <location>
        <begin position="12"/>
        <end position="34"/>
    </location>
</feature>
<protein>
    <submittedName>
        <fullName evidence="10">Cation diffusion facilitator family transporter</fullName>
    </submittedName>
</protein>
<reference evidence="10 11" key="1">
    <citation type="journal article" date="2011" name="Stand. Genomic Sci.">
        <title>Complete genome sequence of Haliscomenobacter hydrossis type strain (O).</title>
        <authorList>
            <consortium name="US DOE Joint Genome Institute (JGI-PGF)"/>
            <person name="Daligault H."/>
            <person name="Lapidus A."/>
            <person name="Zeytun A."/>
            <person name="Nolan M."/>
            <person name="Lucas S."/>
            <person name="Del Rio T.G."/>
            <person name="Tice H."/>
            <person name="Cheng J.F."/>
            <person name="Tapia R."/>
            <person name="Han C."/>
            <person name="Goodwin L."/>
            <person name="Pitluck S."/>
            <person name="Liolios K."/>
            <person name="Pagani I."/>
            <person name="Ivanova N."/>
            <person name="Huntemann M."/>
            <person name="Mavromatis K."/>
            <person name="Mikhailova N."/>
            <person name="Pati A."/>
            <person name="Chen A."/>
            <person name="Palaniappan K."/>
            <person name="Land M."/>
            <person name="Hauser L."/>
            <person name="Brambilla E.M."/>
            <person name="Rohde M."/>
            <person name="Verbarg S."/>
            <person name="Goker M."/>
            <person name="Bristow J."/>
            <person name="Eisen J.A."/>
            <person name="Markowitz V."/>
            <person name="Hugenholtz P."/>
            <person name="Kyrpides N.C."/>
            <person name="Klenk H.P."/>
            <person name="Woyke T."/>
        </authorList>
    </citation>
    <scope>NUCLEOTIDE SEQUENCE [LARGE SCALE GENOMIC DNA]</scope>
    <source>
        <strain evidence="11">ATCC 27775 / DSM 1100 / LMG 10767 / O</strain>
    </source>
</reference>
<feature type="domain" description="Cation efflux protein transmembrane" evidence="8">
    <location>
        <begin position="16"/>
        <end position="206"/>
    </location>
</feature>
<dbReference type="KEGG" id="hhy:Halhy_6224"/>
<dbReference type="SUPFAM" id="SSF161111">
    <property type="entry name" value="Cation efflux protein transmembrane domain-like"/>
    <property type="match status" value="1"/>
</dbReference>
<dbReference type="GO" id="GO:0006882">
    <property type="term" value="P:intracellular zinc ion homeostasis"/>
    <property type="evidence" value="ECO:0007669"/>
    <property type="project" value="TreeGrafter"/>
</dbReference>
<dbReference type="InterPro" id="IPR002524">
    <property type="entry name" value="Cation_efflux"/>
</dbReference>
<dbReference type="GO" id="GO:0005886">
    <property type="term" value="C:plasma membrane"/>
    <property type="evidence" value="ECO:0007669"/>
    <property type="project" value="TreeGrafter"/>
</dbReference>
<evidence type="ECO:0000256" key="5">
    <source>
        <dbReference type="ARBA" id="ARBA00022989"/>
    </source>
</evidence>
<dbReference type="HOGENOM" id="CLU_013430_3_0_10"/>
<dbReference type="GO" id="GO:0015086">
    <property type="term" value="F:cadmium ion transmembrane transporter activity"/>
    <property type="evidence" value="ECO:0007669"/>
    <property type="project" value="TreeGrafter"/>
</dbReference>
<proteinExistence type="inferred from homology"/>
<dbReference type="GO" id="GO:0015341">
    <property type="term" value="F:zinc efflux antiporter activity"/>
    <property type="evidence" value="ECO:0007669"/>
    <property type="project" value="TreeGrafter"/>
</dbReference>
<dbReference type="InterPro" id="IPR027469">
    <property type="entry name" value="Cation_efflux_TMD_sf"/>
</dbReference>
<organism evidence="10 11">
    <name type="scientific">Haliscomenobacter hydrossis (strain ATCC 27775 / DSM 1100 / LMG 10767 / O)</name>
    <dbReference type="NCBI Taxonomy" id="760192"/>
    <lineage>
        <taxon>Bacteria</taxon>
        <taxon>Pseudomonadati</taxon>
        <taxon>Bacteroidota</taxon>
        <taxon>Saprospiria</taxon>
        <taxon>Saprospirales</taxon>
        <taxon>Haliscomenobacteraceae</taxon>
        <taxon>Haliscomenobacter</taxon>
    </lineage>
</organism>
<dbReference type="Pfam" id="PF01545">
    <property type="entry name" value="Cation_efflux"/>
    <property type="match status" value="1"/>
</dbReference>
<dbReference type="Proteomes" id="UP000008461">
    <property type="component" value="Chromosome"/>
</dbReference>
<feature type="transmembrane region" description="Helical" evidence="7">
    <location>
        <begin position="156"/>
        <end position="175"/>
    </location>
</feature>
<dbReference type="EMBL" id="CP002691">
    <property type="protein sequence ID" value="AEE54044.1"/>
    <property type="molecule type" value="Genomic_DNA"/>
</dbReference>
<feature type="domain" description="Cation efflux protein cytoplasmic" evidence="9">
    <location>
        <begin position="214"/>
        <end position="290"/>
    </location>
</feature>
<name>F4L4Y2_HALH1</name>